<dbReference type="RefSeq" id="WP_189253805.1">
    <property type="nucleotide sequence ID" value="NZ_BMRE01000007.1"/>
</dbReference>
<evidence type="ECO:0000259" key="1">
    <source>
        <dbReference type="PROSITE" id="PS50995"/>
    </source>
</evidence>
<reference evidence="3" key="1">
    <citation type="journal article" date="2019" name="Int. J. Syst. Evol. Microbiol.">
        <title>The Global Catalogue of Microorganisms (GCM) 10K type strain sequencing project: providing services to taxonomists for standard genome sequencing and annotation.</title>
        <authorList>
            <consortium name="The Broad Institute Genomics Platform"/>
            <consortium name="The Broad Institute Genome Sequencing Center for Infectious Disease"/>
            <person name="Wu L."/>
            <person name="Ma J."/>
        </authorList>
    </citation>
    <scope>NUCLEOTIDE SEQUENCE [LARGE SCALE GENOMIC DNA]</scope>
    <source>
        <strain evidence="3">JCM 3296</strain>
    </source>
</reference>
<proteinExistence type="predicted"/>
<gene>
    <name evidence="2" type="ORF">GCM10010178_25250</name>
</gene>
<accession>A0ABQ2UIK5</accession>
<dbReference type="Pfam" id="PF01047">
    <property type="entry name" value="MarR"/>
    <property type="match status" value="1"/>
</dbReference>
<organism evidence="2 3">
    <name type="scientific">Lentzea flava</name>
    <dbReference type="NCBI Taxonomy" id="103732"/>
    <lineage>
        <taxon>Bacteria</taxon>
        <taxon>Bacillati</taxon>
        <taxon>Actinomycetota</taxon>
        <taxon>Actinomycetes</taxon>
        <taxon>Pseudonocardiales</taxon>
        <taxon>Pseudonocardiaceae</taxon>
        <taxon>Lentzea</taxon>
    </lineage>
</organism>
<dbReference type="InterPro" id="IPR011991">
    <property type="entry name" value="ArsR-like_HTH"/>
</dbReference>
<dbReference type="SUPFAM" id="SSF46785">
    <property type="entry name" value="Winged helix' DNA-binding domain"/>
    <property type="match status" value="1"/>
</dbReference>
<dbReference type="EMBL" id="BMRE01000007">
    <property type="protein sequence ID" value="GGU31855.1"/>
    <property type="molecule type" value="Genomic_DNA"/>
</dbReference>
<dbReference type="InterPro" id="IPR039422">
    <property type="entry name" value="MarR/SlyA-like"/>
</dbReference>
<name>A0ABQ2UIK5_9PSEU</name>
<dbReference type="Proteomes" id="UP000649573">
    <property type="component" value="Unassembled WGS sequence"/>
</dbReference>
<dbReference type="InterPro" id="IPR036388">
    <property type="entry name" value="WH-like_DNA-bd_sf"/>
</dbReference>
<dbReference type="InterPro" id="IPR036390">
    <property type="entry name" value="WH_DNA-bd_sf"/>
</dbReference>
<dbReference type="SMART" id="SM00347">
    <property type="entry name" value="HTH_MARR"/>
    <property type="match status" value="1"/>
</dbReference>
<evidence type="ECO:0000313" key="2">
    <source>
        <dbReference type="EMBL" id="GGU31855.1"/>
    </source>
</evidence>
<comment type="caution">
    <text evidence="2">The sequence shown here is derived from an EMBL/GenBank/DDBJ whole genome shotgun (WGS) entry which is preliminary data.</text>
</comment>
<dbReference type="PROSITE" id="PS50995">
    <property type="entry name" value="HTH_MARR_2"/>
    <property type="match status" value="1"/>
</dbReference>
<keyword evidence="3" id="KW-1185">Reference proteome</keyword>
<evidence type="ECO:0000313" key="3">
    <source>
        <dbReference type="Proteomes" id="UP000649573"/>
    </source>
</evidence>
<dbReference type="Gene3D" id="1.10.10.10">
    <property type="entry name" value="Winged helix-like DNA-binding domain superfamily/Winged helix DNA-binding domain"/>
    <property type="match status" value="1"/>
</dbReference>
<sequence length="149" mass="16343">MVDNTAFRDAEAVMAHLRALRQELLTTSMEPTGDRARSGLTTPQISAVHSLLTEGPATVTELARRLNLSHSTTSGIVDRLEARGLVSREQDANDRRYTRVQVTAPVHQYRQDLKDGPYGRLTQALAAASPAERKAVLDGLETLRALLAR</sequence>
<dbReference type="PRINTS" id="PR00598">
    <property type="entry name" value="HTHMARR"/>
</dbReference>
<dbReference type="PANTHER" id="PTHR33164">
    <property type="entry name" value="TRANSCRIPTIONAL REGULATOR, MARR FAMILY"/>
    <property type="match status" value="1"/>
</dbReference>
<dbReference type="PANTHER" id="PTHR33164:SF43">
    <property type="entry name" value="HTH-TYPE TRANSCRIPTIONAL REPRESSOR YETL"/>
    <property type="match status" value="1"/>
</dbReference>
<dbReference type="InterPro" id="IPR000835">
    <property type="entry name" value="HTH_MarR-typ"/>
</dbReference>
<feature type="domain" description="HTH marR-type" evidence="1">
    <location>
        <begin position="10"/>
        <end position="149"/>
    </location>
</feature>
<protein>
    <recommendedName>
        <fullName evidence="1">HTH marR-type domain-containing protein</fullName>
    </recommendedName>
</protein>
<dbReference type="CDD" id="cd00090">
    <property type="entry name" value="HTH_ARSR"/>
    <property type="match status" value="1"/>
</dbReference>